<feature type="compositionally biased region" description="Basic and acidic residues" evidence="1">
    <location>
        <begin position="72"/>
        <end position="88"/>
    </location>
</feature>
<accession>R4WG59</accession>
<evidence type="ECO:0000256" key="1">
    <source>
        <dbReference type="SAM" id="MobiDB-lite"/>
    </source>
</evidence>
<geneLocation type="plasmid" evidence="2">
    <name>pKPX-1</name>
</geneLocation>
<evidence type="ECO:0000313" key="2">
    <source>
        <dbReference type="EMBL" id="BAN19265.1"/>
    </source>
</evidence>
<feature type="compositionally biased region" description="Basic and acidic residues" evidence="1">
    <location>
        <begin position="98"/>
        <end position="116"/>
    </location>
</feature>
<feature type="region of interest" description="Disordered" evidence="1">
    <location>
        <begin position="66"/>
        <end position="130"/>
    </location>
</feature>
<name>R4WG59_KLEPN</name>
<feature type="region of interest" description="Disordered" evidence="1">
    <location>
        <begin position="21"/>
        <end position="46"/>
    </location>
</feature>
<keyword evidence="2" id="KW-0614">Plasmid</keyword>
<dbReference type="AlphaFoldDB" id="R4WG59"/>
<dbReference type="EMBL" id="AP012055">
    <property type="protein sequence ID" value="BAN19265.1"/>
    <property type="molecule type" value="Genomic_DNA"/>
</dbReference>
<gene>
    <name evidence="2" type="ORF">KPX_A0040</name>
</gene>
<sequence>MGDERFRIARGPAFGIIAIGEGGIDIGDDPDEQPQEARARRIAGGGGEPCAGMCFREVERDRGAFGHHLPVRQHEHRDLPERVEREDAVPIGAGGVEPLDRDEIKGRRRGDEHDLGKGGAPAGQAVERGAIVAHARDGAIGADGGQGVG</sequence>
<protein>
    <submittedName>
        <fullName evidence="2">Uncharacterized protein</fullName>
    </submittedName>
</protein>
<proteinExistence type="predicted"/>
<organism evidence="2">
    <name type="scientific">Klebsiella pneumoniae subsp. pneumoniae KPX</name>
    <dbReference type="NCBI Taxonomy" id="990925"/>
    <lineage>
        <taxon>Bacteria</taxon>
        <taxon>Pseudomonadati</taxon>
        <taxon>Pseudomonadota</taxon>
        <taxon>Gammaproteobacteria</taxon>
        <taxon>Enterobacterales</taxon>
        <taxon>Enterobacteriaceae</taxon>
        <taxon>Klebsiella/Raoultella group</taxon>
        <taxon>Klebsiella</taxon>
        <taxon>Klebsiella pneumoniae complex</taxon>
    </lineage>
</organism>
<reference evidence="2" key="1">
    <citation type="journal article" date="2013" name="PLoS ONE">
        <title>Copy Number Change of the NDM-1 Sequence in a Multidrug-Resistant Klebsiella pneumoniae Clinical Isolate.</title>
        <authorList>
            <person name="Huang T.W."/>
            <person name="Chen T.L."/>
            <person name="Chen Y.T."/>
            <person name="Lauderdale T.L."/>
            <person name="Liao T.L."/>
            <person name="Lee Y.T."/>
            <person name="Chen C.P."/>
            <person name="Liu Y.M."/>
            <person name="Lin A.C."/>
            <person name="Chang Y.H."/>
            <person name="Wu K.M."/>
            <person name="Kirby R."/>
            <person name="Lai J.F."/>
            <person name="Tan M.C."/>
            <person name="Siu L.K."/>
            <person name="Chang C.M."/>
            <person name="Fung C.P."/>
            <person name="Tsai S.F."/>
        </authorList>
    </citation>
    <scope>NUCLEOTIDE SEQUENCE</scope>
    <source>
        <strain evidence="2">KPX</strain>
        <plasmid evidence="2">pKPX-1</plasmid>
    </source>
</reference>